<keyword evidence="2" id="KW-1185">Reference proteome</keyword>
<proteinExistence type="predicted"/>
<name>A0A2T4C339_TRILO</name>
<accession>A0A2T4C339</accession>
<sequence length="158" mass="17341">MSPSGLVLDSSRVQRKQGFWSARALRPQDGNGAKHSKSTVVVGEQAAAGRESPSVARRAKPQGRRRWESWEIVPASPPLFALRVRGEINCPGGVVFYNGTSRTVPRPPQARLVGSISGIVVEGEAKKWNKGGLLLLVENHCLFVVPWRRLVRITQRIG</sequence>
<organism evidence="1 2">
    <name type="scientific">Trichoderma longibrachiatum ATCC 18648</name>
    <dbReference type="NCBI Taxonomy" id="983965"/>
    <lineage>
        <taxon>Eukaryota</taxon>
        <taxon>Fungi</taxon>
        <taxon>Dikarya</taxon>
        <taxon>Ascomycota</taxon>
        <taxon>Pezizomycotina</taxon>
        <taxon>Sordariomycetes</taxon>
        <taxon>Hypocreomycetidae</taxon>
        <taxon>Hypocreales</taxon>
        <taxon>Hypocreaceae</taxon>
        <taxon>Trichoderma</taxon>
    </lineage>
</organism>
<protein>
    <submittedName>
        <fullName evidence="1">Uncharacterized protein</fullName>
    </submittedName>
</protein>
<evidence type="ECO:0000313" key="2">
    <source>
        <dbReference type="Proteomes" id="UP000240760"/>
    </source>
</evidence>
<evidence type="ECO:0000313" key="1">
    <source>
        <dbReference type="EMBL" id="PTB75986.1"/>
    </source>
</evidence>
<gene>
    <name evidence="1" type="ORF">M440DRAFT_1265762</name>
</gene>
<reference evidence="1 2" key="1">
    <citation type="submission" date="2016-07" db="EMBL/GenBank/DDBJ databases">
        <title>Multiple horizontal gene transfer events from other fungi enriched the ability of initially mycotrophic Trichoderma (Ascomycota) to feed on dead plant biomass.</title>
        <authorList>
            <consortium name="DOE Joint Genome Institute"/>
            <person name="Aerts A."/>
            <person name="Atanasova L."/>
            <person name="Chenthamara K."/>
            <person name="Zhang J."/>
            <person name="Grujic M."/>
            <person name="Henrissat B."/>
            <person name="Kuo A."/>
            <person name="Salamov A."/>
            <person name="Lipzen A."/>
            <person name="Labutti K."/>
            <person name="Barry K."/>
            <person name="Miao Y."/>
            <person name="Rahimi M.J."/>
            <person name="Shen Q."/>
            <person name="Grigoriev I.V."/>
            <person name="Kubicek C.P."/>
            <person name="Druzhinina I.S."/>
        </authorList>
    </citation>
    <scope>NUCLEOTIDE SEQUENCE [LARGE SCALE GENOMIC DNA]</scope>
    <source>
        <strain evidence="1 2">ATCC 18648</strain>
    </source>
</reference>
<dbReference type="Proteomes" id="UP000240760">
    <property type="component" value="Unassembled WGS sequence"/>
</dbReference>
<dbReference type="AlphaFoldDB" id="A0A2T4C339"/>
<dbReference type="EMBL" id="KZ679133">
    <property type="protein sequence ID" value="PTB75986.1"/>
    <property type="molecule type" value="Genomic_DNA"/>
</dbReference>